<reference evidence="2" key="1">
    <citation type="submission" date="2020-10" db="EMBL/GenBank/DDBJ databases">
        <authorList>
            <person name="Gilroy R."/>
        </authorList>
    </citation>
    <scope>NUCLEOTIDE SEQUENCE</scope>
    <source>
        <strain evidence="2">CHK152-2871</strain>
    </source>
</reference>
<evidence type="ECO:0000313" key="2">
    <source>
        <dbReference type="EMBL" id="HIS74429.1"/>
    </source>
</evidence>
<dbReference type="Proteomes" id="UP000886865">
    <property type="component" value="Unassembled WGS sequence"/>
</dbReference>
<dbReference type="AlphaFoldDB" id="A0A9D1FJ20"/>
<reference evidence="2" key="2">
    <citation type="journal article" date="2021" name="PeerJ">
        <title>Extensive microbial diversity within the chicken gut microbiome revealed by metagenomics and culture.</title>
        <authorList>
            <person name="Gilroy R."/>
            <person name="Ravi A."/>
            <person name="Getino M."/>
            <person name="Pursley I."/>
            <person name="Horton D.L."/>
            <person name="Alikhan N.F."/>
            <person name="Baker D."/>
            <person name="Gharbi K."/>
            <person name="Hall N."/>
            <person name="Watson M."/>
            <person name="Adriaenssens E.M."/>
            <person name="Foster-Nyarko E."/>
            <person name="Jarju S."/>
            <person name="Secka A."/>
            <person name="Antonio M."/>
            <person name="Oren A."/>
            <person name="Chaudhuri R.R."/>
            <person name="La Ragione R."/>
            <person name="Hildebrand F."/>
            <person name="Pallen M.J."/>
        </authorList>
    </citation>
    <scope>NUCLEOTIDE SEQUENCE</scope>
    <source>
        <strain evidence="2">CHK152-2871</strain>
    </source>
</reference>
<dbReference type="EMBL" id="DVJQ01000046">
    <property type="protein sequence ID" value="HIS74429.1"/>
    <property type="molecule type" value="Genomic_DNA"/>
</dbReference>
<evidence type="ECO:0000256" key="1">
    <source>
        <dbReference type="SAM" id="MobiDB-lite"/>
    </source>
</evidence>
<organism evidence="2 3">
    <name type="scientific">Candidatus Galligastranaerophilus intestinavium</name>
    <dbReference type="NCBI Taxonomy" id="2840836"/>
    <lineage>
        <taxon>Bacteria</taxon>
        <taxon>Candidatus Galligastranaerophilus</taxon>
    </lineage>
</organism>
<name>A0A9D1FJ20_9BACT</name>
<feature type="compositionally biased region" description="Basic and acidic residues" evidence="1">
    <location>
        <begin position="20"/>
        <end position="45"/>
    </location>
</feature>
<protein>
    <submittedName>
        <fullName evidence="2">Uncharacterized protein</fullName>
    </submittedName>
</protein>
<proteinExistence type="predicted"/>
<comment type="caution">
    <text evidence="2">The sequence shown here is derived from an EMBL/GenBank/DDBJ whole genome shotgun (WGS) entry which is preliminary data.</text>
</comment>
<gene>
    <name evidence="2" type="ORF">IAA86_05375</name>
</gene>
<sequence>MDNISKIGANANFYIQSQSLKKEEDTKKTQDKQNETVEEKNETKDPNAILDAMQMSAIQNKAIAFGRLINPAKYLSQERINDIQTSMGYYENNVENALSAMDSEFSGVSAWENLPYAQKLALAAKSQLL</sequence>
<accession>A0A9D1FJ20</accession>
<evidence type="ECO:0000313" key="3">
    <source>
        <dbReference type="Proteomes" id="UP000886865"/>
    </source>
</evidence>
<feature type="region of interest" description="Disordered" evidence="1">
    <location>
        <begin position="18"/>
        <end position="47"/>
    </location>
</feature>